<dbReference type="Proteomes" id="UP000038200">
    <property type="component" value="Unassembled WGS sequence"/>
</dbReference>
<name>A0A0B7ILA1_9FLAO</name>
<dbReference type="AlphaFoldDB" id="A0A0B7ILA1"/>
<proteinExistence type="predicted"/>
<protein>
    <submittedName>
        <fullName evidence="1">Uncharacterized protein</fullName>
    </submittedName>
</protein>
<dbReference type="InterPro" id="IPR025905">
    <property type="entry name" value="NVEALA"/>
</dbReference>
<dbReference type="EMBL" id="CDOL01000024">
    <property type="protein sequence ID" value="CEN50767.1"/>
    <property type="molecule type" value="Genomic_DNA"/>
</dbReference>
<accession>A0A0B7ILA1</accession>
<dbReference type="Pfam" id="PF14055">
    <property type="entry name" value="NVEALA"/>
    <property type="match status" value="1"/>
</dbReference>
<organism evidence="1 2">
    <name type="scientific">Capnocytophaga canis</name>
    <dbReference type="NCBI Taxonomy" id="1848903"/>
    <lineage>
        <taxon>Bacteria</taxon>
        <taxon>Pseudomonadati</taxon>
        <taxon>Bacteroidota</taxon>
        <taxon>Flavobacteriia</taxon>
        <taxon>Flavobacteriales</taxon>
        <taxon>Flavobacteriaceae</taxon>
        <taxon>Capnocytophaga</taxon>
    </lineage>
</organism>
<gene>
    <name evidence="1" type="ORF">CCAND93_120069</name>
</gene>
<dbReference type="RefSeq" id="WP_042005690.1">
    <property type="nucleotide sequence ID" value="NZ_CDOL01000024.1"/>
</dbReference>
<evidence type="ECO:0000313" key="2">
    <source>
        <dbReference type="Proteomes" id="UP000038200"/>
    </source>
</evidence>
<evidence type="ECO:0000313" key="1">
    <source>
        <dbReference type="EMBL" id="CEN50767.1"/>
    </source>
</evidence>
<reference evidence="1 2" key="1">
    <citation type="submission" date="2015-01" db="EMBL/GenBank/DDBJ databases">
        <authorList>
            <person name="Xiang T."/>
            <person name="Song Y."/>
            <person name="Huang L."/>
            <person name="Wang B."/>
            <person name="Wu P."/>
        </authorList>
    </citation>
    <scope>NUCLEOTIDE SEQUENCE [LARGE SCALE GENOMIC DNA]</scope>
    <source>
        <strain evidence="1 2">CcD93</strain>
    </source>
</reference>
<sequence>MKSLLVIGIVATGGYGINQSVNKDTTELNELTLANLEALAQSENGEEDDSDTPPKECYRKYQLSPGIFGQHSLTRFITCDGCKYVRGYNTQTNNYLSLISKRRRGLAYALFLNFKLKNNETHICYSILGVFFLSEKK</sequence>